<dbReference type="PANTHER" id="PTHR10519:SF20">
    <property type="entry name" value="G-PROTEIN COUPLED RECEPTOR 156-RELATED"/>
    <property type="match status" value="1"/>
</dbReference>
<organism evidence="12">
    <name type="scientific">Amphimedon queenslandica</name>
    <name type="common">Sponge</name>
    <dbReference type="NCBI Taxonomy" id="400682"/>
    <lineage>
        <taxon>Eukaryota</taxon>
        <taxon>Metazoa</taxon>
        <taxon>Porifera</taxon>
        <taxon>Demospongiae</taxon>
        <taxon>Heteroscleromorpha</taxon>
        <taxon>Haplosclerida</taxon>
        <taxon>Niphatidae</taxon>
        <taxon>Amphimedon</taxon>
    </lineage>
</organism>
<dbReference type="SUPFAM" id="SSF53822">
    <property type="entry name" value="Periplasmic binding protein-like I"/>
    <property type="match status" value="1"/>
</dbReference>
<dbReference type="CDD" id="cd15047">
    <property type="entry name" value="7tmC_GABA-B-like"/>
    <property type="match status" value="1"/>
</dbReference>
<feature type="signal peptide" evidence="10">
    <location>
        <begin position="1"/>
        <end position="19"/>
    </location>
</feature>
<dbReference type="PRINTS" id="PR01177">
    <property type="entry name" value="GABAB1RECPTR"/>
</dbReference>
<keyword evidence="3 9" id="KW-1133">Transmembrane helix</keyword>
<dbReference type="EnsemblMetazoa" id="Aqu2.1.43530_001">
    <property type="protein sequence ID" value="Aqu2.1.43530_001"/>
    <property type="gene ID" value="Aqu2.1.43530"/>
</dbReference>
<keyword evidence="2 9" id="KW-0812">Transmembrane</keyword>
<feature type="transmembrane region" description="Helical" evidence="9">
    <location>
        <begin position="494"/>
        <end position="513"/>
    </location>
</feature>
<dbReference type="InParanoid" id="A0A1X7VUI8"/>
<evidence type="ECO:0000256" key="1">
    <source>
        <dbReference type="ARBA" id="ARBA00004141"/>
    </source>
</evidence>
<evidence type="ECO:0000256" key="5">
    <source>
        <dbReference type="ARBA" id="ARBA00023136"/>
    </source>
</evidence>
<dbReference type="AlphaFoldDB" id="A0A1X7VUI8"/>
<evidence type="ECO:0000256" key="6">
    <source>
        <dbReference type="ARBA" id="ARBA00023170"/>
    </source>
</evidence>
<accession>A0A1X7VUI8</accession>
<dbReference type="PANTHER" id="PTHR10519">
    <property type="entry name" value="GABA-B RECEPTOR"/>
    <property type="match status" value="1"/>
</dbReference>
<dbReference type="InterPro" id="IPR001828">
    <property type="entry name" value="ANF_lig-bd_rcpt"/>
</dbReference>
<dbReference type="PROSITE" id="PS50259">
    <property type="entry name" value="G_PROTEIN_RECEP_F3_4"/>
    <property type="match status" value="1"/>
</dbReference>
<evidence type="ECO:0000256" key="4">
    <source>
        <dbReference type="ARBA" id="ARBA00023040"/>
    </source>
</evidence>
<dbReference type="GO" id="GO:0038039">
    <property type="term" value="C:G protein-coupled receptor heterodimeric complex"/>
    <property type="evidence" value="ECO:0007669"/>
    <property type="project" value="TreeGrafter"/>
</dbReference>
<dbReference type="PRINTS" id="PR01176">
    <property type="entry name" value="GABABRECEPTR"/>
</dbReference>
<dbReference type="InterPro" id="IPR017978">
    <property type="entry name" value="GPCR_3_C"/>
</dbReference>
<sequence>MMSPGLYLLTVVIIGPVLASASYNNVSKDQVIIAGLFAYNLSEVAPDRLHMDRTANGSVVELAVNMALSEYNESPFSQLRLTLWPYSTECDPARAVWSLTDALRRTDRSEPLVILGPPCEDSTNELVRLTSSSTNILTVSYASTTPQLNNATIFRNFFRTVPSFTNLNDALINLLGYFSWENVCLILESHPYYNTAAEALSAMNLTIVESIPPALLQYITTNSYCHIFLVYSQPEYLPNILCQAYNNRLIGQYYQWIFVGNTEISDLTAEVDSINCSSQELLTAAQSSFVIGFDDDANNDDPLVGISRSKFNNSLLNVSGVSATSNDLSVAASAYDAMWAIAISLNNSVNRLKERNQTINDYLPLANKDVSATLFNEFQSVNFRGVSTMVNFTTMTHNTLKPIKISQVHQNSLVAIGLYKTDTKLNMDYFGHQVQWIGDGPPRDSPVFINESVPLWAQIIMFTVSGIGALVLSFFLVINLCFREKKVIKASSPHINTLILVGCLLGILSVSVYTLSSIESIVTDIRSIFCNSTLWLVNIMFTLSFGALLAKTWRVGAVFRNPWSKRRIYKDYVLFLIVLVLLAVDVLILTVWMLTSPLYISVRMIQSPSAITELSFCSLSGEGVFFGILLMVYKSFLLLLGCFLATQTRGIKATLFNDSRFIAIAIYIVFLIVIIGLPMAIFFLLGRTQSRKMLIITIKHKCVLFNFNQIILIA</sequence>
<dbReference type="GO" id="GO:0004965">
    <property type="term" value="F:G protein-coupled GABA receptor activity"/>
    <property type="evidence" value="ECO:0007669"/>
    <property type="project" value="InterPro"/>
</dbReference>
<evidence type="ECO:0000256" key="2">
    <source>
        <dbReference type="ARBA" id="ARBA00022692"/>
    </source>
</evidence>
<evidence type="ECO:0000256" key="8">
    <source>
        <dbReference type="ARBA" id="ARBA00023224"/>
    </source>
</evidence>
<keyword evidence="4" id="KW-0297">G-protein coupled receptor</keyword>
<feature type="transmembrane region" description="Helical" evidence="9">
    <location>
        <begin position="533"/>
        <end position="551"/>
    </location>
</feature>
<dbReference type="Pfam" id="PF01094">
    <property type="entry name" value="ANF_receptor"/>
    <property type="match status" value="1"/>
</dbReference>
<keyword evidence="7" id="KW-0325">Glycoprotein</keyword>
<evidence type="ECO:0000313" key="12">
    <source>
        <dbReference type="EnsemblMetazoa" id="Aqu2.1.43530_001"/>
    </source>
</evidence>
<dbReference type="GO" id="GO:0007214">
    <property type="term" value="P:gamma-aminobutyric acid signaling pathway"/>
    <property type="evidence" value="ECO:0007669"/>
    <property type="project" value="TreeGrafter"/>
</dbReference>
<feature type="domain" description="G-protein coupled receptors family 3 profile" evidence="11">
    <location>
        <begin position="530"/>
        <end position="679"/>
    </location>
</feature>
<feature type="chain" id="PRO_5012801556" description="G-protein coupled receptors family 3 profile domain-containing protein" evidence="10">
    <location>
        <begin position="20"/>
        <end position="714"/>
    </location>
</feature>
<evidence type="ECO:0000259" key="11">
    <source>
        <dbReference type="PROSITE" id="PS50259"/>
    </source>
</evidence>
<keyword evidence="10" id="KW-0732">Signal</keyword>
<evidence type="ECO:0000256" key="7">
    <source>
        <dbReference type="ARBA" id="ARBA00023180"/>
    </source>
</evidence>
<feature type="transmembrane region" description="Helical" evidence="9">
    <location>
        <begin position="624"/>
        <end position="644"/>
    </location>
</feature>
<reference evidence="12" key="1">
    <citation type="submission" date="2017-05" db="UniProtKB">
        <authorList>
            <consortium name="EnsemblMetazoa"/>
        </authorList>
    </citation>
    <scope>IDENTIFICATION</scope>
</reference>
<feature type="transmembrane region" description="Helical" evidence="9">
    <location>
        <begin position="455"/>
        <end position="482"/>
    </location>
</feature>
<dbReference type="Gene3D" id="3.40.50.2300">
    <property type="match status" value="2"/>
</dbReference>
<evidence type="ECO:0000256" key="3">
    <source>
        <dbReference type="ARBA" id="ARBA00022989"/>
    </source>
</evidence>
<feature type="transmembrane region" description="Helical" evidence="9">
    <location>
        <begin position="664"/>
        <end position="685"/>
    </location>
</feature>
<protein>
    <recommendedName>
        <fullName evidence="11">G-protein coupled receptors family 3 profile domain-containing protein</fullName>
    </recommendedName>
</protein>
<dbReference type="Pfam" id="PF00003">
    <property type="entry name" value="7tm_3"/>
    <property type="match status" value="1"/>
</dbReference>
<evidence type="ECO:0000256" key="9">
    <source>
        <dbReference type="SAM" id="Phobius"/>
    </source>
</evidence>
<comment type="subcellular location">
    <subcellularLocation>
        <location evidence="1">Membrane</location>
        <topology evidence="1">Multi-pass membrane protein</topology>
    </subcellularLocation>
</comment>
<dbReference type="InterPro" id="IPR028082">
    <property type="entry name" value="Peripla_BP_I"/>
</dbReference>
<feature type="transmembrane region" description="Helical" evidence="9">
    <location>
        <begin position="572"/>
        <end position="594"/>
    </location>
</feature>
<keyword evidence="6" id="KW-0675">Receptor</keyword>
<evidence type="ECO:0000256" key="10">
    <source>
        <dbReference type="SAM" id="SignalP"/>
    </source>
</evidence>
<dbReference type="InterPro" id="IPR002455">
    <property type="entry name" value="GPCR3_GABA-B"/>
</dbReference>
<proteinExistence type="predicted"/>
<name>A0A1X7VUI8_AMPQE</name>
<dbReference type="eggNOG" id="KOG1055">
    <property type="taxonomic scope" value="Eukaryota"/>
</dbReference>
<keyword evidence="8" id="KW-0807">Transducer</keyword>
<keyword evidence="5 9" id="KW-0472">Membrane</keyword>
<dbReference type="OrthoDB" id="2150267at2759"/>